<keyword evidence="1" id="KW-0812">Transmembrane</keyword>
<evidence type="ECO:0008006" key="5">
    <source>
        <dbReference type="Google" id="ProtNLM"/>
    </source>
</evidence>
<evidence type="ECO:0000313" key="4">
    <source>
        <dbReference type="Proteomes" id="UP000256779"/>
    </source>
</evidence>
<accession>A0A3D9L771</accession>
<sequence>MKRLPILLLAMLILGTACSPLRNCPDLSVSYEPAKPRLKQHKAALPSTSYTKPTTNPVQEALPLVASLETNPKQQQPAQFTSPALAPELPSFSKKEQKQFDRIKKKLSRNIPELPPVVADSLIITQEDITYEKARKLGRASLGLGIGSVAALLVPVLIFPLALASLITGSMSLKRYRKVTNKEGRGVALTGVIISSVWMALIILFVALLIILIASVNGGF</sequence>
<feature type="signal peptide" evidence="2">
    <location>
        <begin position="1"/>
        <end position="19"/>
    </location>
</feature>
<evidence type="ECO:0000313" key="3">
    <source>
        <dbReference type="EMBL" id="REE01509.1"/>
    </source>
</evidence>
<feature type="transmembrane region" description="Helical" evidence="1">
    <location>
        <begin position="187"/>
        <end position="214"/>
    </location>
</feature>
<dbReference type="AlphaFoldDB" id="A0A3D9L771"/>
<reference evidence="3 4" key="1">
    <citation type="submission" date="2018-07" db="EMBL/GenBank/DDBJ databases">
        <title>Genomic Encyclopedia of Type Strains, Phase IV (KMG-IV): sequencing the most valuable type-strain genomes for metagenomic binning, comparative biology and taxonomic classification.</title>
        <authorList>
            <person name="Goeker M."/>
        </authorList>
    </citation>
    <scope>NUCLEOTIDE SEQUENCE [LARGE SCALE GENOMIC DNA]</scope>
    <source>
        <strain evidence="3 4">DSM 4134</strain>
    </source>
</reference>
<feature type="transmembrane region" description="Helical" evidence="1">
    <location>
        <begin position="142"/>
        <end position="167"/>
    </location>
</feature>
<name>A0A3D9L771_MARFU</name>
<gene>
    <name evidence="3" type="ORF">C7460_10325</name>
</gene>
<keyword evidence="1" id="KW-1133">Transmembrane helix</keyword>
<keyword evidence="2" id="KW-0732">Signal</keyword>
<evidence type="ECO:0000256" key="2">
    <source>
        <dbReference type="SAM" id="SignalP"/>
    </source>
</evidence>
<feature type="chain" id="PRO_5017708811" description="DUF4190 domain-containing protein" evidence="2">
    <location>
        <begin position="20"/>
        <end position="220"/>
    </location>
</feature>
<dbReference type="RefSeq" id="WP_115866803.1">
    <property type="nucleotide sequence ID" value="NZ_QREG01000003.1"/>
</dbReference>
<dbReference type="Proteomes" id="UP000256779">
    <property type="component" value="Unassembled WGS sequence"/>
</dbReference>
<organism evidence="3 4">
    <name type="scientific">Marinoscillum furvescens DSM 4134</name>
    <dbReference type="NCBI Taxonomy" id="1122208"/>
    <lineage>
        <taxon>Bacteria</taxon>
        <taxon>Pseudomonadati</taxon>
        <taxon>Bacteroidota</taxon>
        <taxon>Cytophagia</taxon>
        <taxon>Cytophagales</taxon>
        <taxon>Reichenbachiellaceae</taxon>
        <taxon>Marinoscillum</taxon>
    </lineage>
</organism>
<keyword evidence="1" id="KW-0472">Membrane</keyword>
<dbReference type="EMBL" id="QREG01000003">
    <property type="protein sequence ID" value="REE01509.1"/>
    <property type="molecule type" value="Genomic_DNA"/>
</dbReference>
<protein>
    <recommendedName>
        <fullName evidence="5">DUF4190 domain-containing protein</fullName>
    </recommendedName>
</protein>
<dbReference type="PROSITE" id="PS51257">
    <property type="entry name" value="PROKAR_LIPOPROTEIN"/>
    <property type="match status" value="1"/>
</dbReference>
<comment type="caution">
    <text evidence="3">The sequence shown here is derived from an EMBL/GenBank/DDBJ whole genome shotgun (WGS) entry which is preliminary data.</text>
</comment>
<keyword evidence="4" id="KW-1185">Reference proteome</keyword>
<evidence type="ECO:0000256" key="1">
    <source>
        <dbReference type="SAM" id="Phobius"/>
    </source>
</evidence>
<proteinExistence type="predicted"/>